<feature type="transmembrane region" description="Helical" evidence="7">
    <location>
        <begin position="215"/>
        <end position="233"/>
    </location>
</feature>
<reference evidence="9 10" key="1">
    <citation type="journal article" date="2021" name="Sci. Rep.">
        <title>Genome analysis of a halophilic bacterium Halomonas malpeensis YU-PRIM-29(T) reveals its exopolysaccharide and pigment producing capabilities.</title>
        <authorList>
            <person name="Athmika"/>
            <person name="Ghate S.D."/>
            <person name="Arun A.B."/>
            <person name="Rao S.S."/>
            <person name="Kumar S.T.A."/>
            <person name="Kandiyil M.K."/>
            <person name="Saptami K."/>
            <person name="Rekha P.D."/>
        </authorList>
    </citation>
    <scope>NUCLEOTIDE SEQUENCE [LARGE SCALE GENOMIC DNA]</scope>
    <source>
        <strain evidence="10">prim 29</strain>
    </source>
</reference>
<dbReference type="PANTHER" id="PTHR33362:SF5">
    <property type="entry name" value="C4-DICARBOXYLATE TRAP TRANSPORTER LARGE PERMEASE PROTEIN DCTM"/>
    <property type="match status" value="1"/>
</dbReference>
<keyword evidence="10" id="KW-1185">Reference proteome</keyword>
<comment type="subcellular location">
    <subcellularLocation>
        <location evidence="1 7">Cell inner membrane</location>
        <topology evidence="1 7">Multi-pass membrane protein</topology>
    </subcellularLocation>
</comment>
<dbReference type="InterPro" id="IPR010656">
    <property type="entry name" value="DctM"/>
</dbReference>
<comment type="function">
    <text evidence="7">Part of the tripartite ATP-independent periplasmic (TRAP) transport system.</text>
</comment>
<feature type="transmembrane region" description="Helical" evidence="7">
    <location>
        <begin position="167"/>
        <end position="190"/>
    </location>
</feature>
<feature type="transmembrane region" description="Helical" evidence="7">
    <location>
        <begin position="395"/>
        <end position="419"/>
    </location>
</feature>
<dbReference type="PANTHER" id="PTHR33362">
    <property type="entry name" value="SIALIC ACID TRAP TRANSPORTER PERMEASE PROTEIN SIAT-RELATED"/>
    <property type="match status" value="1"/>
</dbReference>
<feature type="transmembrane region" description="Helical" evidence="7">
    <location>
        <begin position="77"/>
        <end position="96"/>
    </location>
</feature>
<proteinExistence type="inferred from homology"/>
<evidence type="ECO:0000256" key="2">
    <source>
        <dbReference type="ARBA" id="ARBA00022475"/>
    </source>
</evidence>
<keyword evidence="6 7" id="KW-0472">Membrane</keyword>
<accession>A0ABS8DP71</accession>
<gene>
    <name evidence="9" type="ORF">GEV37_02195</name>
</gene>
<evidence type="ECO:0000256" key="7">
    <source>
        <dbReference type="RuleBase" id="RU369079"/>
    </source>
</evidence>
<dbReference type="Proteomes" id="UP001319882">
    <property type="component" value="Unassembled WGS sequence"/>
</dbReference>
<evidence type="ECO:0000313" key="10">
    <source>
        <dbReference type="Proteomes" id="UP001319882"/>
    </source>
</evidence>
<keyword evidence="2" id="KW-1003">Cell membrane</keyword>
<feature type="transmembrane region" description="Helical" evidence="7">
    <location>
        <begin position="102"/>
        <end position="122"/>
    </location>
</feature>
<feature type="domain" description="TRAP C4-dicarboxylate transport system permease DctM subunit" evidence="8">
    <location>
        <begin position="6"/>
        <end position="415"/>
    </location>
</feature>
<keyword evidence="7" id="KW-0813">Transport</keyword>
<comment type="caution">
    <text evidence="9">The sequence shown here is derived from an EMBL/GenBank/DDBJ whole genome shotgun (WGS) entry which is preliminary data.</text>
</comment>
<keyword evidence="3 7" id="KW-0997">Cell inner membrane</keyword>
<keyword evidence="4 7" id="KW-0812">Transmembrane</keyword>
<dbReference type="PIRSF" id="PIRSF006066">
    <property type="entry name" value="HI0050"/>
    <property type="match status" value="1"/>
</dbReference>
<feature type="transmembrane region" description="Helical" evidence="7">
    <location>
        <begin position="134"/>
        <end position="161"/>
    </location>
</feature>
<evidence type="ECO:0000256" key="5">
    <source>
        <dbReference type="ARBA" id="ARBA00022989"/>
    </source>
</evidence>
<evidence type="ECO:0000256" key="6">
    <source>
        <dbReference type="ARBA" id="ARBA00023136"/>
    </source>
</evidence>
<evidence type="ECO:0000256" key="4">
    <source>
        <dbReference type="ARBA" id="ARBA00022692"/>
    </source>
</evidence>
<evidence type="ECO:0000256" key="3">
    <source>
        <dbReference type="ARBA" id="ARBA00022519"/>
    </source>
</evidence>
<dbReference type="EMBL" id="WHVL01000001">
    <property type="protein sequence ID" value="MCB8887940.1"/>
    <property type="molecule type" value="Genomic_DNA"/>
</dbReference>
<dbReference type="InterPro" id="IPR004681">
    <property type="entry name" value="TRAP_DctM"/>
</dbReference>
<keyword evidence="5 7" id="KW-1133">Transmembrane helix</keyword>
<dbReference type="NCBIfam" id="TIGR00786">
    <property type="entry name" value="dctM"/>
    <property type="match status" value="1"/>
</dbReference>
<protein>
    <recommendedName>
        <fullName evidence="7">TRAP transporter large permease protein</fullName>
    </recommendedName>
</protein>
<sequence>MVIMFLVLLAALMLVGAPIFIALAGSVMAAMGSFSHIPLAIVVERLFAGLDKFPLMAIPFFILTGSLMSAGGLSRRIIGFANLLVGRFTGGMGMTAVSSSMFFGAISGSSPATVVAVGSLMYPAMCKEGYSRRFSIGLLVASGSLGIIIPPSVVMIVYAAVTGVSVGALFMAGVGAGLLYAACLLPYCWYRAKKDGVKPTTPPTWREVFTGLKEASWGLGVPVVVLGGIYLGIFTPTEAAAVSVIYALLVSALIYREKSLKALFYSMVEAATTTAQVMIILASASVLAWFLTSNGLATALAGAILSLSENPYHIFLLINVTVLIAGMFLDASSIMVILAPLFYTVGLRIGIDPVHLGAVLTVNGAIGMFTPPFGLNLFVAGTLKGVDYVQAVRGALPFIAIALFALILLTYVPAISMWLPQAVYG</sequence>
<comment type="subunit">
    <text evidence="7">The complex comprises the extracytoplasmic solute receptor protein and the two transmembrane proteins.</text>
</comment>
<evidence type="ECO:0000259" key="8">
    <source>
        <dbReference type="Pfam" id="PF06808"/>
    </source>
</evidence>
<feature type="transmembrane region" description="Helical" evidence="7">
    <location>
        <begin position="239"/>
        <end position="255"/>
    </location>
</feature>
<name>A0ABS8DP71_9GAMM</name>
<dbReference type="Pfam" id="PF06808">
    <property type="entry name" value="DctM"/>
    <property type="match status" value="1"/>
</dbReference>
<evidence type="ECO:0000313" key="9">
    <source>
        <dbReference type="EMBL" id="MCB8887940.1"/>
    </source>
</evidence>
<feature type="transmembrane region" description="Helical" evidence="7">
    <location>
        <begin position="262"/>
        <end position="281"/>
    </location>
</feature>
<feature type="transmembrane region" description="Helical" evidence="7">
    <location>
        <begin position="355"/>
        <end position="383"/>
    </location>
</feature>
<comment type="similarity">
    <text evidence="7">Belongs to the TRAP transporter large permease family.</text>
</comment>
<feature type="transmembrane region" description="Helical" evidence="7">
    <location>
        <begin position="287"/>
        <end position="307"/>
    </location>
</feature>
<feature type="transmembrane region" description="Helical" evidence="7">
    <location>
        <begin position="314"/>
        <end position="343"/>
    </location>
</feature>
<feature type="transmembrane region" description="Helical" evidence="7">
    <location>
        <begin position="53"/>
        <end position="70"/>
    </location>
</feature>
<organism evidence="9 10">
    <name type="scientific">Vreelandella malpeensis</name>
    <dbReference type="NCBI Taxonomy" id="1172368"/>
    <lineage>
        <taxon>Bacteria</taxon>
        <taxon>Pseudomonadati</taxon>
        <taxon>Pseudomonadota</taxon>
        <taxon>Gammaproteobacteria</taxon>
        <taxon>Oceanospirillales</taxon>
        <taxon>Halomonadaceae</taxon>
        <taxon>Vreelandella</taxon>
    </lineage>
</organism>
<evidence type="ECO:0000256" key="1">
    <source>
        <dbReference type="ARBA" id="ARBA00004429"/>
    </source>
</evidence>